<dbReference type="Proteomes" id="UP000319908">
    <property type="component" value="Unassembled WGS sequence"/>
</dbReference>
<accession>A0A5C6BX63</accession>
<evidence type="ECO:0000313" key="3">
    <source>
        <dbReference type="Proteomes" id="UP000319908"/>
    </source>
</evidence>
<gene>
    <name evidence="2" type="ORF">Poly21_36470</name>
</gene>
<protein>
    <recommendedName>
        <fullName evidence="4">Outer membrane protein beta-barrel domain-containing protein</fullName>
    </recommendedName>
</protein>
<feature type="signal peptide" evidence="1">
    <location>
        <begin position="1"/>
        <end position="27"/>
    </location>
</feature>
<evidence type="ECO:0000256" key="1">
    <source>
        <dbReference type="SAM" id="SignalP"/>
    </source>
</evidence>
<feature type="chain" id="PRO_5022800013" description="Outer membrane protein beta-barrel domain-containing protein" evidence="1">
    <location>
        <begin position="28"/>
        <end position="231"/>
    </location>
</feature>
<reference evidence="2 3" key="1">
    <citation type="journal article" date="2020" name="Antonie Van Leeuwenhoek">
        <title>Rhodopirellula heiligendammensis sp. nov., Rhodopirellula pilleata sp. nov., and Rhodopirellula solitaria sp. nov. isolated from natural or artificial marine surfaces in Northern Germany and California, USA, and emended description of the genus Rhodopirellula.</title>
        <authorList>
            <person name="Kallscheuer N."/>
            <person name="Wiegand S."/>
            <person name="Jogler M."/>
            <person name="Boedeker C."/>
            <person name="Peeters S.H."/>
            <person name="Rast P."/>
            <person name="Heuer A."/>
            <person name="Jetten M.S.M."/>
            <person name="Rohde M."/>
            <person name="Jogler C."/>
        </authorList>
    </citation>
    <scope>NUCLEOTIDE SEQUENCE [LARGE SCALE GENOMIC DNA]</scope>
    <source>
        <strain evidence="2 3">Poly21</strain>
    </source>
</reference>
<dbReference type="EMBL" id="SJPU01000002">
    <property type="protein sequence ID" value="TWU16442.1"/>
    <property type="molecule type" value="Genomic_DNA"/>
</dbReference>
<keyword evidence="1" id="KW-0732">Signal</keyword>
<evidence type="ECO:0008006" key="4">
    <source>
        <dbReference type="Google" id="ProtNLM"/>
    </source>
</evidence>
<sequence length="231" mass="24915">MRCNQFFRSLSVAVCMTLALGMSPASAIDGSELNTSVGVWAPLLPSLGSSSGDSLGTIVGLGGHHRFEGYRTSVESNIKYGVTNTTEMINFDAIMRDTWDFGDHHLSAGFGYSMMNWDQDAGNQSIDSDYEGAKVVAGWQSTFGRTPVWLDLSLGLYNLDGSYTSGAVSDHFSDFATTYGVDLKTDFVAFGIPSRAVFGVNYLYDFAAFQDGQLGTDDAVVLTGAVEFLLY</sequence>
<dbReference type="RefSeq" id="WP_302119310.1">
    <property type="nucleotide sequence ID" value="NZ_SJPU01000002.1"/>
</dbReference>
<evidence type="ECO:0000313" key="2">
    <source>
        <dbReference type="EMBL" id="TWU16442.1"/>
    </source>
</evidence>
<proteinExistence type="predicted"/>
<name>A0A5C6BX63_9BACT</name>
<dbReference type="AlphaFoldDB" id="A0A5C6BX63"/>
<comment type="caution">
    <text evidence="2">The sequence shown here is derived from an EMBL/GenBank/DDBJ whole genome shotgun (WGS) entry which is preliminary data.</text>
</comment>
<organism evidence="2 3">
    <name type="scientific">Allorhodopirellula heiligendammensis</name>
    <dbReference type="NCBI Taxonomy" id="2714739"/>
    <lineage>
        <taxon>Bacteria</taxon>
        <taxon>Pseudomonadati</taxon>
        <taxon>Planctomycetota</taxon>
        <taxon>Planctomycetia</taxon>
        <taxon>Pirellulales</taxon>
        <taxon>Pirellulaceae</taxon>
        <taxon>Allorhodopirellula</taxon>
    </lineage>
</organism>
<keyword evidence="3" id="KW-1185">Reference proteome</keyword>